<gene>
    <name evidence="2" type="ORF">WN51_13028</name>
</gene>
<proteinExistence type="predicted"/>
<accession>A0A0N0U7S0</accession>
<name>A0A0N0U7S0_9HYME</name>
<keyword evidence="3" id="KW-1185">Reference proteome</keyword>
<reference evidence="2 3" key="1">
    <citation type="submission" date="2015-07" db="EMBL/GenBank/DDBJ databases">
        <title>The genome of Melipona quadrifasciata.</title>
        <authorList>
            <person name="Pan H."/>
            <person name="Kapheim K."/>
        </authorList>
    </citation>
    <scope>NUCLEOTIDE SEQUENCE [LARGE SCALE GENOMIC DNA]</scope>
    <source>
        <strain evidence="2">0111107301</strain>
        <tissue evidence="2">Whole body</tissue>
    </source>
</reference>
<dbReference type="Proteomes" id="UP000053105">
    <property type="component" value="Unassembled WGS sequence"/>
</dbReference>
<dbReference type="EMBL" id="KQ435700">
    <property type="protein sequence ID" value="KOX80544.1"/>
    <property type="molecule type" value="Genomic_DNA"/>
</dbReference>
<protein>
    <submittedName>
        <fullName evidence="2">Uncharacterized protein</fullName>
    </submittedName>
</protein>
<sequence length="59" mass="6830">MPNPVPVAESLTRETRTKPIRRNDRHQMDRSDPSNQMATPIVRNTSPTYTCRVPFDFCP</sequence>
<feature type="compositionally biased region" description="Polar residues" evidence="1">
    <location>
        <begin position="33"/>
        <end position="43"/>
    </location>
</feature>
<evidence type="ECO:0000256" key="1">
    <source>
        <dbReference type="SAM" id="MobiDB-lite"/>
    </source>
</evidence>
<organism evidence="2 3">
    <name type="scientific">Melipona quadrifasciata</name>
    <dbReference type="NCBI Taxonomy" id="166423"/>
    <lineage>
        <taxon>Eukaryota</taxon>
        <taxon>Metazoa</taxon>
        <taxon>Ecdysozoa</taxon>
        <taxon>Arthropoda</taxon>
        <taxon>Hexapoda</taxon>
        <taxon>Insecta</taxon>
        <taxon>Pterygota</taxon>
        <taxon>Neoptera</taxon>
        <taxon>Endopterygota</taxon>
        <taxon>Hymenoptera</taxon>
        <taxon>Apocrita</taxon>
        <taxon>Aculeata</taxon>
        <taxon>Apoidea</taxon>
        <taxon>Anthophila</taxon>
        <taxon>Apidae</taxon>
        <taxon>Melipona</taxon>
    </lineage>
</organism>
<feature type="compositionally biased region" description="Basic and acidic residues" evidence="1">
    <location>
        <begin position="11"/>
        <end position="32"/>
    </location>
</feature>
<evidence type="ECO:0000313" key="2">
    <source>
        <dbReference type="EMBL" id="KOX80544.1"/>
    </source>
</evidence>
<feature type="region of interest" description="Disordered" evidence="1">
    <location>
        <begin position="1"/>
        <end position="43"/>
    </location>
</feature>
<evidence type="ECO:0000313" key="3">
    <source>
        <dbReference type="Proteomes" id="UP000053105"/>
    </source>
</evidence>
<dbReference type="AlphaFoldDB" id="A0A0N0U7S0"/>